<feature type="region of interest" description="Disordered" evidence="1">
    <location>
        <begin position="295"/>
        <end position="349"/>
    </location>
</feature>
<feature type="compositionally biased region" description="Pro residues" evidence="1">
    <location>
        <begin position="336"/>
        <end position="349"/>
    </location>
</feature>
<evidence type="ECO:0000313" key="2">
    <source>
        <dbReference type="EMBL" id="EGO19646.1"/>
    </source>
</evidence>
<dbReference type="KEGG" id="sla:SERLADRAFT_479299"/>
<protein>
    <submittedName>
        <fullName evidence="2">Uncharacterized protein</fullName>
    </submittedName>
</protein>
<feature type="compositionally biased region" description="Polar residues" evidence="1">
    <location>
        <begin position="227"/>
        <end position="240"/>
    </location>
</feature>
<organism>
    <name type="scientific">Serpula lacrymans var. lacrymans (strain S7.9)</name>
    <name type="common">Dry rot fungus</name>
    <dbReference type="NCBI Taxonomy" id="578457"/>
    <lineage>
        <taxon>Eukaryota</taxon>
        <taxon>Fungi</taxon>
        <taxon>Dikarya</taxon>
        <taxon>Basidiomycota</taxon>
        <taxon>Agaricomycotina</taxon>
        <taxon>Agaricomycetes</taxon>
        <taxon>Agaricomycetidae</taxon>
        <taxon>Boletales</taxon>
        <taxon>Coniophorineae</taxon>
        <taxon>Serpulaceae</taxon>
        <taxon>Serpula</taxon>
    </lineage>
</organism>
<feature type="region of interest" description="Disordered" evidence="1">
    <location>
        <begin position="1"/>
        <end position="38"/>
    </location>
</feature>
<dbReference type="Proteomes" id="UP000008064">
    <property type="component" value="Unassembled WGS sequence"/>
</dbReference>
<feature type="region of interest" description="Disordered" evidence="1">
    <location>
        <begin position="206"/>
        <end position="246"/>
    </location>
</feature>
<dbReference type="RefSeq" id="XP_007323779.1">
    <property type="nucleotide sequence ID" value="XM_007323717.1"/>
</dbReference>
<gene>
    <name evidence="2" type="ORF">SERLADRAFT_479299</name>
</gene>
<dbReference type="AlphaFoldDB" id="F8PBK8"/>
<name>F8PBK8_SERL9</name>
<feature type="compositionally biased region" description="Low complexity" evidence="1">
    <location>
        <begin position="1"/>
        <end position="23"/>
    </location>
</feature>
<proteinExistence type="predicted"/>
<feature type="region of interest" description="Disordered" evidence="1">
    <location>
        <begin position="259"/>
        <end position="281"/>
    </location>
</feature>
<dbReference type="EMBL" id="GL945443">
    <property type="protein sequence ID" value="EGO19646.1"/>
    <property type="molecule type" value="Genomic_DNA"/>
</dbReference>
<feature type="region of interest" description="Disordered" evidence="1">
    <location>
        <begin position="439"/>
        <end position="524"/>
    </location>
</feature>
<evidence type="ECO:0000256" key="1">
    <source>
        <dbReference type="SAM" id="MobiDB-lite"/>
    </source>
</evidence>
<feature type="compositionally biased region" description="Low complexity" evidence="1">
    <location>
        <begin position="151"/>
        <end position="173"/>
    </location>
</feature>
<feature type="region of interest" description="Disordered" evidence="1">
    <location>
        <begin position="112"/>
        <end position="175"/>
    </location>
</feature>
<feature type="compositionally biased region" description="Polar residues" evidence="1">
    <location>
        <begin position="112"/>
        <end position="124"/>
    </location>
</feature>
<dbReference type="GeneID" id="18821330"/>
<sequence>MASTPAMNTPVATATTTSESVTVLDCPSLSPSGSAEEFERSVRFDNQCVLIPEPEPRQRMPRVVTKSYSLPIWRRRKSSPSASSPGTAEQDAPLAGEDGQVFIRLPIPSFVTHKSPQSSTRSSEQPPPLSPCLVNRLPSSPTPLPFALTIQLPQSPRPSNSRRTPSLSPTSPRADLVTIPLRPCCKACMPITEACLQQGDDWHEHFSRSARRRRTIDSTPRRASGVGKSTKSGPDTTDLASDSLRVGFPDSINVDEVDKRRRLSDSVETQPEPKSVWLNDDGDWVPLSQCKTQIQSRTALDSRRSASADSPNSILPQSVPLISKIQEEDDGDLFPLPSPRRTPNGSPIPSPVPSFLPSPVVSTSCLALNDTNLAASSLLDSDDSCATTESSGDHDESLKVAEANTDVFCRPPSPLLLGSLPSLSARKQAKPVQQALPALSTSFDDPHSPTFSEAFPRTPSPVIQFSSGSPALPVYLSPPTSPGTSHVLSSSPPSESPLPDFSPSLSPTQSFPSPTTKKRASFSMPRPSHILRVGADVLRGVGAIGGGSVGVGVRV</sequence>
<dbReference type="OrthoDB" id="3269282at2759"/>
<feature type="compositionally biased region" description="Low complexity" evidence="1">
    <location>
        <begin position="488"/>
        <end position="507"/>
    </location>
</feature>
<dbReference type="HOGENOM" id="CLU_546495_0_0_1"/>
<feature type="region of interest" description="Disordered" evidence="1">
    <location>
        <begin position="75"/>
        <end position="95"/>
    </location>
</feature>
<reference evidence="2" key="1">
    <citation type="submission" date="2011-04" db="EMBL/GenBank/DDBJ databases">
        <title>Evolution of plant cell wall degrading machinery underlies the functional diversity of forest fungi.</title>
        <authorList>
            <consortium name="US DOE Joint Genome Institute (JGI-PGF)"/>
            <person name="Eastwood D.C."/>
            <person name="Floudas D."/>
            <person name="Binder M."/>
            <person name="Majcherczyk A."/>
            <person name="Schneider P."/>
            <person name="Aerts A."/>
            <person name="Asiegbu F.O."/>
            <person name="Baker S.E."/>
            <person name="Barry K."/>
            <person name="Bendiksby M."/>
            <person name="Blumentritt M."/>
            <person name="Coutinho P.M."/>
            <person name="Cullen D."/>
            <person name="Cullen D."/>
            <person name="Gathman A."/>
            <person name="Goodell B."/>
            <person name="Henrissat B."/>
            <person name="Ihrmark K."/>
            <person name="Kauserud H."/>
            <person name="Kohler A."/>
            <person name="LaButti K."/>
            <person name="Lapidus A."/>
            <person name="Lavin J.L."/>
            <person name="Lee Y.-H."/>
            <person name="Lindquist E."/>
            <person name="Lilly W."/>
            <person name="Lucas S."/>
            <person name="Morin E."/>
            <person name="Murat C."/>
            <person name="Oguiza J.A."/>
            <person name="Park J."/>
            <person name="Pisabarro A.G."/>
            <person name="Riley R."/>
            <person name="Rosling A."/>
            <person name="Salamov A."/>
            <person name="Schmidt O."/>
            <person name="Schmutz J."/>
            <person name="Skrede I."/>
            <person name="Stenlid J."/>
            <person name="Wiebenga A."/>
            <person name="Xie X."/>
            <person name="Kues U."/>
            <person name="Hibbett D.S."/>
            <person name="Hoffmeister D."/>
            <person name="Hogberg N."/>
            <person name="Martin F."/>
            <person name="Grigoriev I.V."/>
            <person name="Watkinson S.C."/>
        </authorList>
    </citation>
    <scope>NUCLEOTIDE SEQUENCE</scope>
    <source>
        <strain evidence="2">S7.9</strain>
    </source>
</reference>
<accession>F8PBK8</accession>